<dbReference type="AlphaFoldDB" id="A0A0V0Z0W3"/>
<dbReference type="EMBL" id="JYDQ01000973">
    <property type="protein sequence ID" value="KRY06044.1"/>
    <property type="molecule type" value="Genomic_DNA"/>
</dbReference>
<proteinExistence type="predicted"/>
<organism evidence="1 2">
    <name type="scientific">Trichinella patagoniensis</name>
    <dbReference type="NCBI Taxonomy" id="990121"/>
    <lineage>
        <taxon>Eukaryota</taxon>
        <taxon>Metazoa</taxon>
        <taxon>Ecdysozoa</taxon>
        <taxon>Nematoda</taxon>
        <taxon>Enoplea</taxon>
        <taxon>Dorylaimia</taxon>
        <taxon>Trichinellida</taxon>
        <taxon>Trichinellidae</taxon>
        <taxon>Trichinella</taxon>
    </lineage>
</organism>
<keyword evidence="2" id="KW-1185">Reference proteome</keyword>
<protein>
    <submittedName>
        <fullName evidence="1">Uncharacterized protein</fullName>
    </submittedName>
</protein>
<dbReference type="Proteomes" id="UP000054783">
    <property type="component" value="Unassembled WGS sequence"/>
</dbReference>
<sequence length="125" mass="14088">MVFIFSVIRRHVHLQCRQSTAMRNKMGMRKVHGILEVPEESDCSVITIHDHNLKIEKSRKEDQDERDISPGKEMILTGLKIGNGRLRKGYASGYASGKISVKSKFFEIFKKIAAGYAPGYASGNF</sequence>
<reference evidence="1 2" key="1">
    <citation type="submission" date="2015-01" db="EMBL/GenBank/DDBJ databases">
        <title>Evolution of Trichinella species and genotypes.</title>
        <authorList>
            <person name="Korhonen P.K."/>
            <person name="Edoardo P."/>
            <person name="Giuseppe L.R."/>
            <person name="Gasser R.B."/>
        </authorList>
    </citation>
    <scope>NUCLEOTIDE SEQUENCE [LARGE SCALE GENOMIC DNA]</scope>
    <source>
        <strain evidence="1">ISS2496</strain>
    </source>
</reference>
<comment type="caution">
    <text evidence="1">The sequence shown here is derived from an EMBL/GenBank/DDBJ whole genome shotgun (WGS) entry which is preliminary data.</text>
</comment>
<evidence type="ECO:0000313" key="1">
    <source>
        <dbReference type="EMBL" id="KRY06044.1"/>
    </source>
</evidence>
<gene>
    <name evidence="1" type="ORF">T12_99</name>
</gene>
<accession>A0A0V0Z0W3</accession>
<name>A0A0V0Z0W3_9BILA</name>
<evidence type="ECO:0000313" key="2">
    <source>
        <dbReference type="Proteomes" id="UP000054783"/>
    </source>
</evidence>